<feature type="transmembrane region" description="Helical" evidence="5">
    <location>
        <begin position="144"/>
        <end position="167"/>
    </location>
</feature>
<dbReference type="GO" id="GO:0005886">
    <property type="term" value="C:plasma membrane"/>
    <property type="evidence" value="ECO:0007669"/>
    <property type="project" value="TreeGrafter"/>
</dbReference>
<evidence type="ECO:0000313" key="7">
    <source>
        <dbReference type="EMBL" id="KAF2868277.1"/>
    </source>
</evidence>
<name>A0A7C8I1G2_9PLEO</name>
<reference evidence="7 8" key="1">
    <citation type="submission" date="2020-01" db="EMBL/GenBank/DDBJ databases">
        <authorList>
            <consortium name="DOE Joint Genome Institute"/>
            <person name="Haridas S."/>
            <person name="Albert R."/>
            <person name="Binder M."/>
            <person name="Bloem J."/>
            <person name="Labutti K."/>
            <person name="Salamov A."/>
            <person name="Andreopoulos B."/>
            <person name="Baker S.E."/>
            <person name="Barry K."/>
            <person name="Bills G."/>
            <person name="Bluhm B.H."/>
            <person name="Cannon C."/>
            <person name="Castanera R."/>
            <person name="Culley D.E."/>
            <person name="Daum C."/>
            <person name="Ezra D."/>
            <person name="Gonzalez J.B."/>
            <person name="Henrissat B."/>
            <person name="Kuo A."/>
            <person name="Liang C."/>
            <person name="Lipzen A."/>
            <person name="Lutzoni F."/>
            <person name="Magnuson J."/>
            <person name="Mondo S."/>
            <person name="Nolan M."/>
            <person name="Ohm R."/>
            <person name="Pangilinan J."/>
            <person name="Park H.-J.H."/>
            <person name="Ramirez L."/>
            <person name="Alfaro M."/>
            <person name="Sun H."/>
            <person name="Tritt A."/>
            <person name="Yoshinaga Y."/>
            <person name="Zwiers L.-H.L."/>
            <person name="Turgeon B.G."/>
            <person name="Goodwin S.B."/>
            <person name="Spatafora J.W."/>
            <person name="Crous P.W."/>
            <person name="Grigoriev I.V."/>
        </authorList>
    </citation>
    <scope>NUCLEOTIDE SEQUENCE [LARGE SCALE GENOMIC DNA]</scope>
    <source>
        <strain evidence="7 8">CBS 611.86</strain>
    </source>
</reference>
<feature type="domain" description="Major facilitator superfamily (MFS) profile" evidence="6">
    <location>
        <begin position="78"/>
        <end position="526"/>
    </location>
</feature>
<dbReference type="Pfam" id="PF07690">
    <property type="entry name" value="MFS_1"/>
    <property type="match status" value="1"/>
</dbReference>
<dbReference type="GO" id="GO:0022857">
    <property type="term" value="F:transmembrane transporter activity"/>
    <property type="evidence" value="ECO:0007669"/>
    <property type="project" value="InterPro"/>
</dbReference>
<dbReference type="PANTHER" id="PTHR23502:SF134">
    <property type="entry name" value="MAJOR FACILITATOR SUPERFAMILY (MFS) PROFILE DOMAIN-CONTAINING PROTEIN-RELATED"/>
    <property type="match status" value="1"/>
</dbReference>
<feature type="transmembrane region" description="Helical" evidence="5">
    <location>
        <begin position="371"/>
        <end position="389"/>
    </location>
</feature>
<dbReference type="PANTHER" id="PTHR23502">
    <property type="entry name" value="MAJOR FACILITATOR SUPERFAMILY"/>
    <property type="match status" value="1"/>
</dbReference>
<keyword evidence="2 5" id="KW-0812">Transmembrane</keyword>
<dbReference type="InterPro" id="IPR011701">
    <property type="entry name" value="MFS"/>
</dbReference>
<gene>
    <name evidence="7" type="ORF">BDV95DRAFT_610239</name>
</gene>
<feature type="transmembrane region" description="Helical" evidence="5">
    <location>
        <begin position="332"/>
        <end position="351"/>
    </location>
</feature>
<organism evidence="7 8">
    <name type="scientific">Massariosphaeria phaeospora</name>
    <dbReference type="NCBI Taxonomy" id="100035"/>
    <lineage>
        <taxon>Eukaryota</taxon>
        <taxon>Fungi</taxon>
        <taxon>Dikarya</taxon>
        <taxon>Ascomycota</taxon>
        <taxon>Pezizomycotina</taxon>
        <taxon>Dothideomycetes</taxon>
        <taxon>Pleosporomycetidae</taxon>
        <taxon>Pleosporales</taxon>
        <taxon>Pleosporales incertae sedis</taxon>
        <taxon>Massariosphaeria</taxon>
    </lineage>
</organism>
<evidence type="ECO:0000256" key="4">
    <source>
        <dbReference type="ARBA" id="ARBA00023136"/>
    </source>
</evidence>
<dbReference type="Gene3D" id="1.20.1250.20">
    <property type="entry name" value="MFS general substrate transporter like domains"/>
    <property type="match status" value="1"/>
</dbReference>
<dbReference type="SUPFAM" id="SSF103473">
    <property type="entry name" value="MFS general substrate transporter"/>
    <property type="match status" value="1"/>
</dbReference>
<evidence type="ECO:0000313" key="8">
    <source>
        <dbReference type="Proteomes" id="UP000481861"/>
    </source>
</evidence>
<dbReference type="Proteomes" id="UP000481861">
    <property type="component" value="Unassembled WGS sequence"/>
</dbReference>
<evidence type="ECO:0000256" key="1">
    <source>
        <dbReference type="ARBA" id="ARBA00004141"/>
    </source>
</evidence>
<evidence type="ECO:0000256" key="5">
    <source>
        <dbReference type="SAM" id="Phobius"/>
    </source>
</evidence>
<keyword evidence="8" id="KW-1185">Reference proteome</keyword>
<feature type="transmembrane region" description="Helical" evidence="5">
    <location>
        <begin position="202"/>
        <end position="224"/>
    </location>
</feature>
<feature type="transmembrane region" description="Helical" evidence="5">
    <location>
        <begin position="436"/>
        <end position="461"/>
    </location>
</feature>
<feature type="transmembrane region" description="Helical" evidence="5">
    <location>
        <begin position="230"/>
        <end position="250"/>
    </location>
</feature>
<evidence type="ECO:0000259" key="6">
    <source>
        <dbReference type="PROSITE" id="PS50850"/>
    </source>
</evidence>
<feature type="transmembrane region" description="Helical" evidence="5">
    <location>
        <begin position="112"/>
        <end position="132"/>
    </location>
</feature>
<dbReference type="EMBL" id="JAADJZ010000020">
    <property type="protein sequence ID" value="KAF2868277.1"/>
    <property type="molecule type" value="Genomic_DNA"/>
</dbReference>
<accession>A0A7C8I1G2</accession>
<feature type="transmembrane region" description="Helical" evidence="5">
    <location>
        <begin position="173"/>
        <end position="190"/>
    </location>
</feature>
<sequence>MATAIRHDSADSPGVTTVAEIPQLDPKPHERLFDLDTVFSETRFCHHTTGEERVVAPPAKLANCTDPANWSPGHKWFSVSIACASVAMSSFAAGSYGPIVDLLAEYWNLSELVSNVGILIFALGFATSPMVLAPLSELSGRKPVILGSGLMFLIFTIGCSVAKVYWVMLFCRFFAAFGSATFAMGNGVITDIYDRDSQNTPMALFASAAVSGIGLGPLVCGFIAEYADWRWVFHLQTIIVAVLIGLTACFGRESRVNPILTQKAKVLNNWYEKQERQGYYALVAKKEESEALNVLQSTRCRPRLQGDEPSGLWQIFIQATIFPAKLLVTEGVVFFFSLWATFSWSVLYVCISGVSKMYQEQYGFSLSQSNAIFAAVCVGGIVGGVLGVFQEMFGRYCFWMIGGSPEARLYFIRLEATLLPIGLIVFGWGGEEQVHWMVPAIAVGIGSVGITVIYLAVFNYLSDSYGDNSSSAIAAQNLMRNGVCGFFVLFTAPKFDALGYGVGCSIFAGIGLVLSLVPWVLARWGRRIRKNSAIAKKPPESAILDETLVEAQAELRHPPGKIHY</sequence>
<keyword evidence="3 5" id="KW-1133">Transmembrane helix</keyword>
<dbReference type="InterPro" id="IPR036259">
    <property type="entry name" value="MFS_trans_sf"/>
</dbReference>
<feature type="transmembrane region" description="Helical" evidence="5">
    <location>
        <begin position="498"/>
        <end position="522"/>
    </location>
</feature>
<dbReference type="InterPro" id="IPR020846">
    <property type="entry name" value="MFS_dom"/>
</dbReference>
<evidence type="ECO:0000256" key="2">
    <source>
        <dbReference type="ARBA" id="ARBA00022692"/>
    </source>
</evidence>
<feature type="transmembrane region" description="Helical" evidence="5">
    <location>
        <begin position="410"/>
        <end position="430"/>
    </location>
</feature>
<dbReference type="PROSITE" id="PS50850">
    <property type="entry name" value="MFS"/>
    <property type="match status" value="1"/>
</dbReference>
<proteinExistence type="predicted"/>
<evidence type="ECO:0000256" key="3">
    <source>
        <dbReference type="ARBA" id="ARBA00022989"/>
    </source>
</evidence>
<dbReference type="AlphaFoldDB" id="A0A7C8I1G2"/>
<comment type="subcellular location">
    <subcellularLocation>
        <location evidence="1">Membrane</location>
        <topology evidence="1">Multi-pass membrane protein</topology>
    </subcellularLocation>
</comment>
<dbReference type="OrthoDB" id="6770063at2759"/>
<keyword evidence="4 5" id="KW-0472">Membrane</keyword>
<comment type="caution">
    <text evidence="7">The sequence shown here is derived from an EMBL/GenBank/DDBJ whole genome shotgun (WGS) entry which is preliminary data.</text>
</comment>
<protein>
    <submittedName>
        <fullName evidence="7">Major facilitator superfamily domain-containing protein</fullName>
    </submittedName>
</protein>